<sequence length="51" mass="5212">MTPFRPGWLDYASGLLTKIGYSDGTPDATLGYDGAGRMTGSNTLTSGDPAG</sequence>
<keyword evidence="2" id="KW-1185">Reference proteome</keyword>
<dbReference type="Proteomes" id="UP001596915">
    <property type="component" value="Unassembled WGS sequence"/>
</dbReference>
<evidence type="ECO:0000313" key="1">
    <source>
        <dbReference type="EMBL" id="MFD0624485.1"/>
    </source>
</evidence>
<evidence type="ECO:0000313" key="2">
    <source>
        <dbReference type="Proteomes" id="UP001596915"/>
    </source>
</evidence>
<reference evidence="2" key="1">
    <citation type="journal article" date="2019" name="Int. J. Syst. Evol. Microbiol.">
        <title>The Global Catalogue of Microorganisms (GCM) 10K type strain sequencing project: providing services to taxonomists for standard genome sequencing and annotation.</title>
        <authorList>
            <consortium name="The Broad Institute Genomics Platform"/>
            <consortium name="The Broad Institute Genome Sequencing Center for Infectious Disease"/>
            <person name="Wu L."/>
            <person name="Ma J."/>
        </authorList>
    </citation>
    <scope>NUCLEOTIDE SEQUENCE [LARGE SCALE GENOMIC DNA]</scope>
    <source>
        <strain evidence="2">JCM 12607</strain>
    </source>
</reference>
<name>A0ABW2WTA4_9ACTN</name>
<accession>A0ABW2WTA4</accession>
<organism evidence="1 2">
    <name type="scientific">Streptomyces sanglieri</name>
    <dbReference type="NCBI Taxonomy" id="193460"/>
    <lineage>
        <taxon>Bacteria</taxon>
        <taxon>Bacillati</taxon>
        <taxon>Actinomycetota</taxon>
        <taxon>Actinomycetes</taxon>
        <taxon>Kitasatosporales</taxon>
        <taxon>Streptomycetaceae</taxon>
        <taxon>Streptomyces</taxon>
    </lineage>
</organism>
<evidence type="ECO:0008006" key="3">
    <source>
        <dbReference type="Google" id="ProtNLM"/>
    </source>
</evidence>
<gene>
    <name evidence="1" type="ORF">ACFQ2K_18595</name>
</gene>
<comment type="caution">
    <text evidence="1">The sequence shown here is derived from an EMBL/GenBank/DDBJ whole genome shotgun (WGS) entry which is preliminary data.</text>
</comment>
<proteinExistence type="predicted"/>
<dbReference type="EMBL" id="JBHTGL010000008">
    <property type="protein sequence ID" value="MFD0624485.1"/>
    <property type="molecule type" value="Genomic_DNA"/>
</dbReference>
<protein>
    <recommendedName>
        <fullName evidence="3">YD repeat-containing protein</fullName>
    </recommendedName>
</protein>